<dbReference type="RefSeq" id="XP_040760257.1">
    <property type="nucleotide sequence ID" value="XM_040902313.1"/>
</dbReference>
<dbReference type="InParanoid" id="A0A165CBN6"/>
<sequence length="186" mass="20892">MHGYRESQHRAHGAEPRRLSRTRVAPKLALVHRLTETTTRASPSARVRESGHSAFFESSARKRRPRMTRPSRWSPPPLFCRVERRAQNPMNGICTASDARRLALLSLNYTAPTAHRSVLSVGPPRSPRVRISCAGRPTPFACSPVNRRATPLADRHPYLPQAPQGPHLTVTPDRSRIAMQCIHHVQ</sequence>
<protein>
    <submittedName>
        <fullName evidence="2">Uncharacterized protein</fullName>
    </submittedName>
</protein>
<evidence type="ECO:0000256" key="1">
    <source>
        <dbReference type="SAM" id="MobiDB-lite"/>
    </source>
</evidence>
<dbReference type="Proteomes" id="UP000076871">
    <property type="component" value="Unassembled WGS sequence"/>
</dbReference>
<feature type="region of interest" description="Disordered" evidence="1">
    <location>
        <begin position="1"/>
        <end position="73"/>
    </location>
</feature>
<accession>A0A165CBN6</accession>
<evidence type="ECO:0000313" key="3">
    <source>
        <dbReference type="Proteomes" id="UP000076871"/>
    </source>
</evidence>
<keyword evidence="3" id="KW-1185">Reference proteome</keyword>
<feature type="compositionally biased region" description="Basic and acidic residues" evidence="1">
    <location>
        <begin position="1"/>
        <end position="18"/>
    </location>
</feature>
<reference evidence="2 3" key="1">
    <citation type="journal article" date="2016" name="Mol. Biol. Evol.">
        <title>Comparative Genomics of Early-Diverging Mushroom-Forming Fungi Provides Insights into the Origins of Lignocellulose Decay Capabilities.</title>
        <authorList>
            <person name="Nagy L.G."/>
            <person name="Riley R."/>
            <person name="Tritt A."/>
            <person name="Adam C."/>
            <person name="Daum C."/>
            <person name="Floudas D."/>
            <person name="Sun H."/>
            <person name="Yadav J.S."/>
            <person name="Pangilinan J."/>
            <person name="Larsson K.H."/>
            <person name="Matsuura K."/>
            <person name="Barry K."/>
            <person name="Labutti K."/>
            <person name="Kuo R."/>
            <person name="Ohm R.A."/>
            <person name="Bhattacharya S.S."/>
            <person name="Shirouzu T."/>
            <person name="Yoshinaga Y."/>
            <person name="Martin F.M."/>
            <person name="Grigoriev I.V."/>
            <person name="Hibbett D.S."/>
        </authorList>
    </citation>
    <scope>NUCLEOTIDE SEQUENCE [LARGE SCALE GENOMIC DNA]</scope>
    <source>
        <strain evidence="2 3">93-53</strain>
    </source>
</reference>
<organism evidence="2 3">
    <name type="scientific">Laetiporus sulphureus 93-53</name>
    <dbReference type="NCBI Taxonomy" id="1314785"/>
    <lineage>
        <taxon>Eukaryota</taxon>
        <taxon>Fungi</taxon>
        <taxon>Dikarya</taxon>
        <taxon>Basidiomycota</taxon>
        <taxon>Agaricomycotina</taxon>
        <taxon>Agaricomycetes</taxon>
        <taxon>Polyporales</taxon>
        <taxon>Laetiporus</taxon>
    </lineage>
</organism>
<dbReference type="GeneID" id="63819344"/>
<dbReference type="AlphaFoldDB" id="A0A165CBN6"/>
<gene>
    <name evidence="2" type="ORF">LAESUDRAFT_401606</name>
</gene>
<name>A0A165CBN6_9APHY</name>
<evidence type="ECO:0000313" key="2">
    <source>
        <dbReference type="EMBL" id="KZT02517.1"/>
    </source>
</evidence>
<proteinExistence type="predicted"/>
<dbReference type="EMBL" id="KV427651">
    <property type="protein sequence ID" value="KZT02517.1"/>
    <property type="molecule type" value="Genomic_DNA"/>
</dbReference>